<sequence>MNPRIDFHSEHHPNIDFNRIAQHALVQYQAFLGEEERRDFKVTKLEDAYWGGDRVVEITLKRQTCDEETILIAHFPPVRSKYAIRAALFMLEKVRQHGIGTPIPLTAPFLNNECIIYVKARGESLENVWPRLTKKQRKTVIRTLATDMLKLFHMQCSQITSFTTCDIDPSLPPFFYSRAFEHTPLLDLELPSSFARTEDYLEALVSRMLWLFDEQKLNNPWLLGYPGKPTLSDQEKSDIHDTWTRLKVLIPHYIGGKFLRKSSAPTVNGGHEDALSNQLQIYGIVHTDLKMSRILVEVDESRDLLGPLVYTGWEYVHTAPLWSCARMPRWLTPNCWRTDITPVTEEDRSIMSHVFLGEIRRCQSGRPWMVAFHYGHQERFFEELASCHWKFRDTVEEGIKILRDSWERMLPNEAFPLALKQNDAQSSESSVPVEGAVLLSFPPGPIVFEASGTQNVAAVDEPITTVIPAIPADGDDTSSPALTMGGVSDYLKTLTDSGDPRLTKPHRTLSPPLGASIVSGPLVSPLIGGNAFSKARSYVQRSFSKIVIGRA</sequence>
<dbReference type="EMBL" id="JASBNA010000001">
    <property type="protein sequence ID" value="KAK7696661.1"/>
    <property type="molecule type" value="Genomic_DNA"/>
</dbReference>
<evidence type="ECO:0008006" key="3">
    <source>
        <dbReference type="Google" id="ProtNLM"/>
    </source>
</evidence>
<reference evidence="1 2" key="1">
    <citation type="submission" date="2022-09" db="EMBL/GenBank/DDBJ databases">
        <authorList>
            <person name="Palmer J.M."/>
        </authorList>
    </citation>
    <scope>NUCLEOTIDE SEQUENCE [LARGE SCALE GENOMIC DNA]</scope>
    <source>
        <strain evidence="1 2">DSM 7382</strain>
    </source>
</reference>
<accession>A0AAW0H0X5</accession>
<dbReference type="Proteomes" id="UP001385951">
    <property type="component" value="Unassembled WGS sequence"/>
</dbReference>
<organism evidence="1 2">
    <name type="scientific">Cerrena zonata</name>
    <dbReference type="NCBI Taxonomy" id="2478898"/>
    <lineage>
        <taxon>Eukaryota</taxon>
        <taxon>Fungi</taxon>
        <taxon>Dikarya</taxon>
        <taxon>Basidiomycota</taxon>
        <taxon>Agaricomycotina</taxon>
        <taxon>Agaricomycetes</taxon>
        <taxon>Polyporales</taxon>
        <taxon>Cerrenaceae</taxon>
        <taxon>Cerrena</taxon>
    </lineage>
</organism>
<protein>
    <recommendedName>
        <fullName evidence="3">Aminoglycoside phosphotransferase domain-containing protein</fullName>
    </recommendedName>
</protein>
<keyword evidence="2" id="KW-1185">Reference proteome</keyword>
<gene>
    <name evidence="1" type="ORF">QCA50_001319</name>
</gene>
<comment type="caution">
    <text evidence="1">The sequence shown here is derived from an EMBL/GenBank/DDBJ whole genome shotgun (WGS) entry which is preliminary data.</text>
</comment>
<evidence type="ECO:0000313" key="1">
    <source>
        <dbReference type="EMBL" id="KAK7696661.1"/>
    </source>
</evidence>
<dbReference type="AlphaFoldDB" id="A0AAW0H0X5"/>
<evidence type="ECO:0000313" key="2">
    <source>
        <dbReference type="Proteomes" id="UP001385951"/>
    </source>
</evidence>
<name>A0AAW0H0X5_9APHY</name>
<proteinExistence type="predicted"/>